<organism evidence="1 2">
    <name type="scientific">Intestinibacter bartlettii</name>
    <dbReference type="NCBI Taxonomy" id="261299"/>
    <lineage>
        <taxon>Bacteria</taxon>
        <taxon>Bacillati</taxon>
        <taxon>Bacillota</taxon>
        <taxon>Clostridia</taxon>
        <taxon>Peptostreptococcales</taxon>
        <taxon>Peptostreptococcaceae</taxon>
        <taxon>Intestinibacter</taxon>
    </lineage>
</organism>
<reference evidence="1 2" key="1">
    <citation type="submission" date="2021-06" db="EMBL/GenBank/DDBJ databases">
        <authorList>
            <person name="Sun Q."/>
            <person name="Li D."/>
        </authorList>
    </citation>
    <scope>NUCLEOTIDE SEQUENCE [LARGE SCALE GENOMIC DNA]</scope>
    <source>
        <strain evidence="1 2">N19</strain>
    </source>
</reference>
<name>A0ABS6DZI1_9FIRM</name>
<evidence type="ECO:0008006" key="3">
    <source>
        <dbReference type="Google" id="ProtNLM"/>
    </source>
</evidence>
<gene>
    <name evidence="1" type="ORF">KQI20_09365</name>
</gene>
<dbReference type="Proteomes" id="UP001196301">
    <property type="component" value="Unassembled WGS sequence"/>
</dbReference>
<accession>A0ABS6DZI1</accession>
<dbReference type="EMBL" id="JAHLOQ010000025">
    <property type="protein sequence ID" value="MBU5336646.1"/>
    <property type="molecule type" value="Genomic_DNA"/>
</dbReference>
<dbReference type="RefSeq" id="WP_216570131.1">
    <property type="nucleotide sequence ID" value="NZ_JAHLOQ010000025.1"/>
</dbReference>
<keyword evidence="2" id="KW-1185">Reference proteome</keyword>
<proteinExistence type="predicted"/>
<evidence type="ECO:0000313" key="1">
    <source>
        <dbReference type="EMBL" id="MBU5336646.1"/>
    </source>
</evidence>
<evidence type="ECO:0000313" key="2">
    <source>
        <dbReference type="Proteomes" id="UP001196301"/>
    </source>
</evidence>
<comment type="caution">
    <text evidence="1">The sequence shown here is derived from an EMBL/GenBank/DDBJ whole genome shotgun (WGS) entry which is preliminary data.</text>
</comment>
<sequence>MEAYESIINKMNSMLDEIQYNIEHNIKSKELINEELNKIIKIAIDTKDFFKKIYYEQKQEIILEEITEGDANIIFSKLTECIARGAFLKSIILTSDYTQKC</sequence>
<protein>
    <recommendedName>
        <fullName evidence="3">Spo0E like sporulation regulatory protein</fullName>
    </recommendedName>
</protein>